<sequence>MNMSSSEGLQRCFVLHRRPYSESSLILDVFSEEYGRVTLMSKGARSKRSNLKGALQPFTPLLLKWSGNGSMKTLRQAEPISLGLPLTGINLYSGMYVNELIGRVLMAEVPMPALFHDYLHALTELAQCDNPEPALRRFELAMLSAMGYGVDFLHCAGTGEAIDPTMTYRYREQKGFIASVRHDNLTFRGDELIAISERRFTTKEQLKAAKRFTRIALKPYLGGKPLKSRELFMSMIPRARSIGK</sequence>
<dbReference type="GO" id="GO:0006310">
    <property type="term" value="P:DNA recombination"/>
    <property type="evidence" value="ECO:0007669"/>
    <property type="project" value="UniProtKB-UniRule"/>
</dbReference>
<evidence type="ECO:0000259" key="9">
    <source>
        <dbReference type="Pfam" id="PF11967"/>
    </source>
</evidence>
<keyword evidence="11" id="KW-1185">Reference proteome</keyword>
<comment type="caution">
    <text evidence="10">The sequence shown here is derived from an EMBL/GenBank/DDBJ whole genome shotgun (WGS) entry which is preliminary data.</text>
</comment>
<dbReference type="OrthoDB" id="9804792at2"/>
<evidence type="ECO:0000313" key="10">
    <source>
        <dbReference type="EMBL" id="RTZ15947.1"/>
    </source>
</evidence>
<proteinExistence type="inferred from homology"/>
<evidence type="ECO:0000256" key="6">
    <source>
        <dbReference type="ARBA" id="ARBA00023204"/>
    </source>
</evidence>
<dbReference type="SUPFAM" id="SSF50249">
    <property type="entry name" value="Nucleic acid-binding proteins"/>
    <property type="match status" value="1"/>
</dbReference>
<dbReference type="SUPFAM" id="SSF57863">
    <property type="entry name" value="ArfGap/RecO-like zinc finger"/>
    <property type="match status" value="1"/>
</dbReference>
<dbReference type="Proteomes" id="UP000268973">
    <property type="component" value="Unassembled WGS sequence"/>
</dbReference>
<protein>
    <recommendedName>
        <fullName evidence="3 8">DNA repair protein RecO</fullName>
    </recommendedName>
    <alternativeName>
        <fullName evidence="7 8">Recombination protein O</fullName>
    </alternativeName>
</protein>
<evidence type="ECO:0000256" key="5">
    <source>
        <dbReference type="ARBA" id="ARBA00023172"/>
    </source>
</evidence>
<dbReference type="PANTHER" id="PTHR33991">
    <property type="entry name" value="DNA REPAIR PROTEIN RECO"/>
    <property type="match status" value="1"/>
</dbReference>
<evidence type="ECO:0000256" key="8">
    <source>
        <dbReference type="HAMAP-Rule" id="MF_00201"/>
    </source>
</evidence>
<evidence type="ECO:0000256" key="4">
    <source>
        <dbReference type="ARBA" id="ARBA00022763"/>
    </source>
</evidence>
<dbReference type="Gene3D" id="2.40.50.140">
    <property type="entry name" value="Nucleic acid-binding proteins"/>
    <property type="match status" value="1"/>
</dbReference>
<dbReference type="HAMAP" id="MF_00201">
    <property type="entry name" value="RecO"/>
    <property type="match status" value="1"/>
</dbReference>
<evidence type="ECO:0000256" key="1">
    <source>
        <dbReference type="ARBA" id="ARBA00003065"/>
    </source>
</evidence>
<evidence type="ECO:0000313" key="11">
    <source>
        <dbReference type="Proteomes" id="UP000268973"/>
    </source>
</evidence>
<evidence type="ECO:0000256" key="2">
    <source>
        <dbReference type="ARBA" id="ARBA00007452"/>
    </source>
</evidence>
<evidence type="ECO:0000256" key="3">
    <source>
        <dbReference type="ARBA" id="ARBA00021310"/>
    </source>
</evidence>
<dbReference type="PANTHER" id="PTHR33991:SF1">
    <property type="entry name" value="DNA REPAIR PROTEIN RECO"/>
    <property type="match status" value="1"/>
</dbReference>
<keyword evidence="4 8" id="KW-0227">DNA damage</keyword>
<dbReference type="Gene3D" id="1.20.1440.120">
    <property type="entry name" value="Recombination protein O, C-terminal domain"/>
    <property type="match status" value="1"/>
</dbReference>
<dbReference type="AlphaFoldDB" id="A0A3S0N5H7"/>
<feature type="domain" description="DNA replication/recombination mediator RecO N-terminal" evidence="9">
    <location>
        <begin position="10"/>
        <end position="81"/>
    </location>
</feature>
<dbReference type="Pfam" id="PF11967">
    <property type="entry name" value="RecO_N"/>
    <property type="match status" value="1"/>
</dbReference>
<keyword evidence="5 8" id="KW-0233">DNA recombination</keyword>
<dbReference type="InterPro" id="IPR012340">
    <property type="entry name" value="NA-bd_OB-fold"/>
</dbReference>
<dbReference type="InterPro" id="IPR003717">
    <property type="entry name" value="RecO"/>
</dbReference>
<name>A0A3S0N5H7_9VIBR</name>
<comment type="function">
    <text evidence="1 8">Involved in DNA repair and RecF pathway recombination.</text>
</comment>
<keyword evidence="6 8" id="KW-0234">DNA repair</keyword>
<gene>
    <name evidence="8 10" type="primary">recO</name>
    <name evidence="10" type="ORF">EJ063_09185</name>
</gene>
<dbReference type="GO" id="GO:0043590">
    <property type="term" value="C:bacterial nucleoid"/>
    <property type="evidence" value="ECO:0007669"/>
    <property type="project" value="TreeGrafter"/>
</dbReference>
<dbReference type="InterPro" id="IPR037278">
    <property type="entry name" value="ARFGAP/RecO"/>
</dbReference>
<reference evidence="10 11" key="1">
    <citation type="submission" date="2018-12" db="EMBL/GenBank/DDBJ databases">
        <title>Vibrio sp. isolated from China Sea.</title>
        <authorList>
            <person name="Li Y."/>
        </authorList>
    </citation>
    <scope>NUCLEOTIDE SEQUENCE [LARGE SCALE GENOMIC DNA]</scope>
    <source>
        <strain evidence="10 11">BEI207</strain>
    </source>
</reference>
<evidence type="ECO:0000256" key="7">
    <source>
        <dbReference type="ARBA" id="ARBA00033409"/>
    </source>
</evidence>
<accession>A0A3S0N5H7</accession>
<dbReference type="Pfam" id="PF02565">
    <property type="entry name" value="RecO_C"/>
    <property type="match status" value="1"/>
</dbReference>
<dbReference type="InterPro" id="IPR042242">
    <property type="entry name" value="RecO_C"/>
</dbReference>
<dbReference type="EMBL" id="RXZH01000003">
    <property type="protein sequence ID" value="RTZ15947.1"/>
    <property type="molecule type" value="Genomic_DNA"/>
</dbReference>
<comment type="similarity">
    <text evidence="2 8">Belongs to the RecO family.</text>
</comment>
<dbReference type="NCBIfam" id="TIGR00613">
    <property type="entry name" value="reco"/>
    <property type="match status" value="1"/>
</dbReference>
<dbReference type="GO" id="GO:0006302">
    <property type="term" value="P:double-strand break repair"/>
    <property type="evidence" value="ECO:0007669"/>
    <property type="project" value="TreeGrafter"/>
</dbReference>
<organism evidence="10 11">
    <name type="scientific">Vibrio aquaticus</name>
    <dbReference type="NCBI Taxonomy" id="2496559"/>
    <lineage>
        <taxon>Bacteria</taxon>
        <taxon>Pseudomonadati</taxon>
        <taxon>Pseudomonadota</taxon>
        <taxon>Gammaproteobacteria</taxon>
        <taxon>Vibrionales</taxon>
        <taxon>Vibrionaceae</taxon>
        <taxon>Vibrio</taxon>
    </lineage>
</organism>
<dbReference type="InterPro" id="IPR022572">
    <property type="entry name" value="DNA_rep/recomb_RecO_N"/>
</dbReference>